<dbReference type="KEGG" id="ccel:CCDG5_0956"/>
<dbReference type="PATRIC" id="fig|29343.3.peg.1009"/>
<keyword evidence="1" id="KW-0812">Transmembrane</keyword>
<evidence type="ECO:0000256" key="1">
    <source>
        <dbReference type="SAM" id="Phobius"/>
    </source>
</evidence>
<keyword evidence="3" id="KW-1185">Reference proteome</keyword>
<organism evidence="2 3">
    <name type="scientific">[Clostridium] cellulosi</name>
    <dbReference type="NCBI Taxonomy" id="29343"/>
    <lineage>
        <taxon>Bacteria</taxon>
        <taxon>Bacillati</taxon>
        <taxon>Bacillota</taxon>
        <taxon>Clostridia</taxon>
        <taxon>Eubacteriales</taxon>
        <taxon>Oscillospiraceae</taxon>
        <taxon>Oscillospiraceae incertae sedis</taxon>
    </lineage>
</organism>
<dbReference type="InterPro" id="IPR012861">
    <property type="entry name" value="DUF1634"/>
</dbReference>
<dbReference type="Pfam" id="PF07843">
    <property type="entry name" value="DUF1634"/>
    <property type="match status" value="1"/>
</dbReference>
<dbReference type="AlphaFoldDB" id="A0A078KSE5"/>
<dbReference type="EMBL" id="LM995447">
    <property type="protein sequence ID" value="CDZ24075.1"/>
    <property type="molecule type" value="Genomic_DNA"/>
</dbReference>
<gene>
    <name evidence="2" type="ORF">CCDG5_0956</name>
</gene>
<evidence type="ECO:0000313" key="2">
    <source>
        <dbReference type="EMBL" id="CDZ24075.1"/>
    </source>
</evidence>
<dbReference type="OrthoDB" id="1682804at2"/>
<keyword evidence="1" id="KW-1133">Transmembrane helix</keyword>
<feature type="transmembrane region" description="Helical" evidence="1">
    <location>
        <begin position="65"/>
        <end position="91"/>
    </location>
</feature>
<dbReference type="STRING" id="29343.CCDG5_0956"/>
<protein>
    <submittedName>
        <fullName evidence="2">Putative membrane protein</fullName>
    </submittedName>
</protein>
<evidence type="ECO:0000313" key="3">
    <source>
        <dbReference type="Proteomes" id="UP000032431"/>
    </source>
</evidence>
<name>A0A078KSE5_9FIRM</name>
<keyword evidence="1" id="KW-0472">Membrane</keyword>
<reference evidence="3" key="1">
    <citation type="submission" date="2014-07" db="EMBL/GenBank/DDBJ databases">
        <authorList>
            <person name="Wibberg D."/>
        </authorList>
    </citation>
    <scope>NUCLEOTIDE SEQUENCE [LARGE SCALE GENOMIC DNA]</scope>
    <source>
        <strain evidence="3">DG5</strain>
    </source>
</reference>
<sequence length="119" mass="13258">MRNKEIEDLELAISKVIKYGVLASAAIMLIGLIIFLVTGSSGYPGSYYPTSLVEIFQGLIAFKPYAMMMFGLFLLILTPVLRVGVSILLFLKEKDYTFVRITTLVFIILIISFLLGKAK</sequence>
<feature type="transmembrane region" description="Helical" evidence="1">
    <location>
        <begin position="21"/>
        <end position="45"/>
    </location>
</feature>
<dbReference type="Proteomes" id="UP000032431">
    <property type="component" value="Chromosome I"/>
</dbReference>
<feature type="transmembrane region" description="Helical" evidence="1">
    <location>
        <begin position="98"/>
        <end position="116"/>
    </location>
</feature>
<proteinExistence type="predicted"/>
<dbReference type="HOGENOM" id="CLU_140339_2_0_9"/>
<accession>A0A078KSE5</accession>